<dbReference type="Proteomes" id="UP001199106">
    <property type="component" value="Unassembled WGS sequence"/>
</dbReference>
<dbReference type="SUPFAM" id="SSF52540">
    <property type="entry name" value="P-loop containing nucleoside triphosphate hydrolases"/>
    <property type="match status" value="1"/>
</dbReference>
<sequence length="170" mass="19215">MPSSLVLPTYTGEPFTRADWDILFGAYEAITDMGSFLAMQLIEAYPESKGILVERDIDEWYDSMAEAIFSTTWGSRADLGINVLGPLHGLKGGKAIRKIMLDFYDVRNAKDMPRVVKDRHRQHHAEVRAAVPAERLLEFRLEDGWKSLCELLGKETPETPFPLNEKEGST</sequence>
<proteinExistence type="predicted"/>
<dbReference type="Gene3D" id="3.40.50.300">
    <property type="entry name" value="P-loop containing nucleotide triphosphate hydrolases"/>
    <property type="match status" value="1"/>
</dbReference>
<gene>
    <name evidence="1" type="ORF">G6011_05436</name>
</gene>
<dbReference type="AlphaFoldDB" id="A0AAD4FDT0"/>
<dbReference type="PANTHER" id="PTHR36978:SF4">
    <property type="entry name" value="P-LOOP CONTAINING NUCLEOSIDE TRIPHOSPHATE HYDROLASE PROTEIN"/>
    <property type="match status" value="1"/>
</dbReference>
<accession>A0AAD4FDT0</accession>
<name>A0AAD4FDT0_9PLEO</name>
<evidence type="ECO:0000313" key="2">
    <source>
        <dbReference type="Proteomes" id="UP001199106"/>
    </source>
</evidence>
<comment type="caution">
    <text evidence="1">The sequence shown here is derived from an EMBL/GenBank/DDBJ whole genome shotgun (WGS) entry which is preliminary data.</text>
</comment>
<organism evidence="1 2">
    <name type="scientific">Alternaria panax</name>
    <dbReference type="NCBI Taxonomy" id="48097"/>
    <lineage>
        <taxon>Eukaryota</taxon>
        <taxon>Fungi</taxon>
        <taxon>Dikarya</taxon>
        <taxon>Ascomycota</taxon>
        <taxon>Pezizomycotina</taxon>
        <taxon>Dothideomycetes</taxon>
        <taxon>Pleosporomycetidae</taxon>
        <taxon>Pleosporales</taxon>
        <taxon>Pleosporineae</taxon>
        <taxon>Pleosporaceae</taxon>
        <taxon>Alternaria</taxon>
        <taxon>Alternaria sect. Panax</taxon>
    </lineage>
</organism>
<dbReference type="PANTHER" id="PTHR36978">
    <property type="entry name" value="P-LOOP CONTAINING NUCLEOTIDE TRIPHOSPHATE HYDROLASE"/>
    <property type="match status" value="1"/>
</dbReference>
<keyword evidence="2" id="KW-1185">Reference proteome</keyword>
<dbReference type="EMBL" id="JAANER010000007">
    <property type="protein sequence ID" value="KAG9187565.1"/>
    <property type="molecule type" value="Genomic_DNA"/>
</dbReference>
<evidence type="ECO:0000313" key="1">
    <source>
        <dbReference type="EMBL" id="KAG9187565.1"/>
    </source>
</evidence>
<protein>
    <submittedName>
        <fullName evidence="1">Uncharacterized protein</fullName>
    </submittedName>
</protein>
<dbReference type="InterPro" id="IPR040632">
    <property type="entry name" value="Sulfotransfer_4"/>
</dbReference>
<dbReference type="InterPro" id="IPR027417">
    <property type="entry name" value="P-loop_NTPase"/>
</dbReference>
<dbReference type="Pfam" id="PF17784">
    <property type="entry name" value="Sulfotransfer_4"/>
    <property type="match status" value="1"/>
</dbReference>
<reference evidence="1" key="1">
    <citation type="submission" date="2021-07" db="EMBL/GenBank/DDBJ databases">
        <title>Genome Resource of American Ginseng Black Spot Pathogen Alternaria panax.</title>
        <authorList>
            <person name="Qiu C."/>
            <person name="Wang W."/>
            <person name="Liu Z."/>
        </authorList>
    </citation>
    <scope>NUCLEOTIDE SEQUENCE</scope>
    <source>
        <strain evidence="1">BNCC115425</strain>
    </source>
</reference>